<sequence length="157" mass="18178">MAEQFIQERRDHVARDVVPWRPYARYTECGRLAVEVASVITPAELHERIRLHGQQRTAFTVCMTCWTTARHTSRWRTNPAAVLVRELTRVRGYSGHDAAPTDPEAVRANNELRAIAALVEAHRSEFDGYLDGVEGAVDLTRRRRQRRERPRHVGRER</sequence>
<proteinExistence type="predicted"/>
<evidence type="ECO:0000313" key="2">
    <source>
        <dbReference type="Proteomes" id="UP000217768"/>
    </source>
</evidence>
<gene>
    <name evidence="1" type="ORF">CKJ66_26170</name>
</gene>
<dbReference type="AlphaFoldDB" id="A0A2A2ZBM5"/>
<organism evidence="1 2">
    <name type="scientific">Mycobacterium avium</name>
    <dbReference type="NCBI Taxonomy" id="1764"/>
    <lineage>
        <taxon>Bacteria</taxon>
        <taxon>Bacillati</taxon>
        <taxon>Actinomycetota</taxon>
        <taxon>Actinomycetes</taxon>
        <taxon>Mycobacteriales</taxon>
        <taxon>Mycobacteriaceae</taxon>
        <taxon>Mycobacterium</taxon>
        <taxon>Mycobacterium avium complex (MAC)</taxon>
    </lineage>
</organism>
<dbReference type="Proteomes" id="UP000217768">
    <property type="component" value="Unassembled WGS sequence"/>
</dbReference>
<accession>A0A2A2ZBM5</accession>
<protein>
    <submittedName>
        <fullName evidence="1">Uncharacterized protein</fullName>
    </submittedName>
</protein>
<reference evidence="1 2" key="1">
    <citation type="submission" date="2017-08" db="EMBL/GenBank/DDBJ databases">
        <title>Phylogenetic analysis of Mycobacterium avium complex whole genomes.</title>
        <authorList>
            <person name="Caverly L.J."/>
            <person name="Spilker T."/>
            <person name="Lipuma J."/>
        </authorList>
    </citation>
    <scope>NUCLEOTIDE SEQUENCE [LARGE SCALE GENOMIC DNA]</scope>
    <source>
        <strain evidence="1 2">FLAC0165</strain>
    </source>
</reference>
<dbReference type="RefSeq" id="WP_095795157.1">
    <property type="nucleotide sequence ID" value="NZ_NSFD01000055.1"/>
</dbReference>
<evidence type="ECO:0000313" key="1">
    <source>
        <dbReference type="EMBL" id="PBA23755.1"/>
    </source>
</evidence>
<name>A0A2A2ZBM5_MYCAV</name>
<comment type="caution">
    <text evidence="1">The sequence shown here is derived from an EMBL/GenBank/DDBJ whole genome shotgun (WGS) entry which is preliminary data.</text>
</comment>
<dbReference type="EMBL" id="NSFD01000055">
    <property type="protein sequence ID" value="PBA23755.1"/>
    <property type="molecule type" value="Genomic_DNA"/>
</dbReference>